<dbReference type="EMBL" id="BARW01019038">
    <property type="protein sequence ID" value="GAI90632.1"/>
    <property type="molecule type" value="Genomic_DNA"/>
</dbReference>
<protein>
    <submittedName>
        <fullName evidence="1">Uncharacterized protein</fullName>
    </submittedName>
</protein>
<name>X1SC77_9ZZZZ</name>
<reference evidence="1" key="1">
    <citation type="journal article" date="2014" name="Front. Microbiol.">
        <title>High frequency of phylogenetically diverse reductive dehalogenase-homologous genes in deep subseafloor sedimentary metagenomes.</title>
        <authorList>
            <person name="Kawai M."/>
            <person name="Futagami T."/>
            <person name="Toyoda A."/>
            <person name="Takaki Y."/>
            <person name="Nishi S."/>
            <person name="Hori S."/>
            <person name="Arai W."/>
            <person name="Tsubouchi T."/>
            <person name="Morono Y."/>
            <person name="Uchiyama I."/>
            <person name="Ito T."/>
            <person name="Fujiyama A."/>
            <person name="Inagaki F."/>
            <person name="Takami H."/>
        </authorList>
    </citation>
    <scope>NUCLEOTIDE SEQUENCE</scope>
    <source>
        <strain evidence="1">Expedition CK06-06</strain>
    </source>
</reference>
<gene>
    <name evidence="1" type="ORF">S12H4_32457</name>
</gene>
<dbReference type="AlphaFoldDB" id="X1SC77"/>
<sequence length="47" mass="5502">MKCPIGQPKTHCQNCYYSRKGKCDWERIHQKHKANPDHRPPRGKEGG</sequence>
<accession>X1SC77</accession>
<proteinExistence type="predicted"/>
<evidence type="ECO:0000313" key="1">
    <source>
        <dbReference type="EMBL" id="GAI90632.1"/>
    </source>
</evidence>
<comment type="caution">
    <text evidence="1">The sequence shown here is derived from an EMBL/GenBank/DDBJ whole genome shotgun (WGS) entry which is preliminary data.</text>
</comment>
<organism evidence="1">
    <name type="scientific">marine sediment metagenome</name>
    <dbReference type="NCBI Taxonomy" id="412755"/>
    <lineage>
        <taxon>unclassified sequences</taxon>
        <taxon>metagenomes</taxon>
        <taxon>ecological metagenomes</taxon>
    </lineage>
</organism>